<keyword evidence="5 9" id="KW-0812">Transmembrane</keyword>
<evidence type="ECO:0000256" key="8">
    <source>
        <dbReference type="SAM" id="MobiDB-lite"/>
    </source>
</evidence>
<dbReference type="NCBIfam" id="TIGR00801">
    <property type="entry name" value="ncs2"/>
    <property type="match status" value="1"/>
</dbReference>
<name>A0AA41HAL8_9BURK</name>
<feature type="transmembrane region" description="Helical" evidence="9">
    <location>
        <begin position="104"/>
        <end position="122"/>
    </location>
</feature>
<feature type="transmembrane region" description="Helical" evidence="9">
    <location>
        <begin position="129"/>
        <end position="151"/>
    </location>
</feature>
<dbReference type="Proteomes" id="UP001155901">
    <property type="component" value="Unassembled WGS sequence"/>
</dbReference>
<comment type="subcellular location">
    <subcellularLocation>
        <location evidence="1">Cell membrane</location>
        <topology evidence="1">Multi-pass membrane protein</topology>
    </subcellularLocation>
</comment>
<feature type="transmembrane region" description="Helical" evidence="9">
    <location>
        <begin position="191"/>
        <end position="212"/>
    </location>
</feature>
<dbReference type="RefSeq" id="WP_217944749.1">
    <property type="nucleotide sequence ID" value="NZ_JAHTGR010000013.1"/>
</dbReference>
<dbReference type="AlphaFoldDB" id="A0AA41HAL8"/>
<evidence type="ECO:0000313" key="10">
    <source>
        <dbReference type="EMBL" id="MBV6323865.1"/>
    </source>
</evidence>
<keyword evidence="7 9" id="KW-0472">Membrane</keyword>
<keyword evidence="3" id="KW-0813">Transport</keyword>
<feature type="transmembrane region" description="Helical" evidence="9">
    <location>
        <begin position="232"/>
        <end position="250"/>
    </location>
</feature>
<dbReference type="NCBIfam" id="TIGR03173">
    <property type="entry name" value="pbuX"/>
    <property type="match status" value="1"/>
</dbReference>
<feature type="transmembrane region" description="Helical" evidence="9">
    <location>
        <begin position="317"/>
        <end position="339"/>
    </location>
</feature>
<feature type="transmembrane region" description="Helical" evidence="9">
    <location>
        <begin position="21"/>
        <end position="43"/>
    </location>
</feature>
<feature type="transmembrane region" description="Helical" evidence="9">
    <location>
        <begin position="345"/>
        <end position="364"/>
    </location>
</feature>
<feature type="transmembrane region" description="Helical" evidence="9">
    <location>
        <begin position="49"/>
        <end position="67"/>
    </location>
</feature>
<evidence type="ECO:0000256" key="1">
    <source>
        <dbReference type="ARBA" id="ARBA00004651"/>
    </source>
</evidence>
<dbReference type="PROSITE" id="PS01116">
    <property type="entry name" value="XANTH_URACIL_PERMASE"/>
    <property type="match status" value="1"/>
</dbReference>
<dbReference type="GO" id="GO:0005886">
    <property type="term" value="C:plasma membrane"/>
    <property type="evidence" value="ECO:0007669"/>
    <property type="project" value="UniProtKB-SubCell"/>
</dbReference>
<reference evidence="10" key="1">
    <citation type="submission" date="2021-07" db="EMBL/GenBank/DDBJ databases">
        <title>Characterization of violacein-producing bacteria and related species.</title>
        <authorList>
            <person name="Wilson H.S."/>
            <person name="De Leon M.E."/>
        </authorList>
    </citation>
    <scope>NUCLEOTIDE SEQUENCE</scope>
    <source>
        <strain evidence="10">HSC-15S17</strain>
    </source>
</reference>
<evidence type="ECO:0000313" key="11">
    <source>
        <dbReference type="Proteomes" id="UP001155901"/>
    </source>
</evidence>
<sequence length="453" mass="46392">MNHLLFQVEDRPPLFTTILLAAQHMLAALGGIIAVPLVVGAALKLPADQIITLINAALLGSGIVTIIQCKGVGPVGIRLPCVMGTSFAFVGAAISIGLEHGVPAILGSSLAASVVMIVGSCFMPKIRKLFPHAVTGVVVTMIGLSLVPVAVDWAAGGHAPGAVYGSPLNLGIAAFVLVTVIMLVQFGKGIVSAAAVVIGMFIGYLLCVSLGMIDFTQVQNAPIFALPQPLHYGMTFPVAGIVAMAIAYLVTMVETTGTFMALGAATNTKMRGKTLARGILCDGVGSAFAALMSSPPVSTFAQNVGVVSLTGVASRHVVALTGVMLLLAGLFPVLGAVVVTIPQPVLGGAGLMMFAMIISAGVQLLSHVEHTKRNGVIMAVSIGCGLAVTVRPELLSQLPAFVKEVFGSGITVGALVAVALNLVLPERPVELTDDDEEEEVPPQAFLTSEREAA</sequence>
<dbReference type="GO" id="GO:0042907">
    <property type="term" value="F:xanthine transmembrane transporter activity"/>
    <property type="evidence" value="ECO:0007669"/>
    <property type="project" value="TreeGrafter"/>
</dbReference>
<proteinExistence type="inferred from homology"/>
<comment type="caution">
    <text evidence="10">The sequence shown here is derived from an EMBL/GenBank/DDBJ whole genome shotgun (WGS) entry which is preliminary data.</text>
</comment>
<dbReference type="InterPro" id="IPR006042">
    <property type="entry name" value="Xan_ur_permease"/>
</dbReference>
<gene>
    <name evidence="10" type="ORF">KVP70_23290</name>
</gene>
<feature type="transmembrane region" description="Helical" evidence="9">
    <location>
        <begin position="376"/>
        <end position="394"/>
    </location>
</feature>
<feature type="region of interest" description="Disordered" evidence="8">
    <location>
        <begin position="431"/>
        <end position="453"/>
    </location>
</feature>
<evidence type="ECO:0000256" key="3">
    <source>
        <dbReference type="ARBA" id="ARBA00022448"/>
    </source>
</evidence>
<feature type="transmembrane region" description="Helical" evidence="9">
    <location>
        <begin position="79"/>
        <end position="98"/>
    </location>
</feature>
<dbReference type="InterPro" id="IPR006043">
    <property type="entry name" value="NCS2"/>
</dbReference>
<evidence type="ECO:0000256" key="4">
    <source>
        <dbReference type="ARBA" id="ARBA00022475"/>
    </source>
</evidence>
<feature type="compositionally biased region" description="Acidic residues" evidence="8">
    <location>
        <begin position="431"/>
        <end position="440"/>
    </location>
</feature>
<keyword evidence="6 9" id="KW-1133">Transmembrane helix</keyword>
<evidence type="ECO:0000256" key="9">
    <source>
        <dbReference type="SAM" id="Phobius"/>
    </source>
</evidence>
<dbReference type="Pfam" id="PF00860">
    <property type="entry name" value="Xan_ur_permease"/>
    <property type="match status" value="1"/>
</dbReference>
<evidence type="ECO:0000256" key="7">
    <source>
        <dbReference type="ARBA" id="ARBA00023136"/>
    </source>
</evidence>
<dbReference type="PANTHER" id="PTHR42810:SF2">
    <property type="entry name" value="PURINE PERMEASE C1399.01C-RELATED"/>
    <property type="match status" value="1"/>
</dbReference>
<dbReference type="NCBIfam" id="NF037981">
    <property type="entry name" value="NCS2_1"/>
    <property type="match status" value="1"/>
</dbReference>
<evidence type="ECO:0000256" key="6">
    <source>
        <dbReference type="ARBA" id="ARBA00022989"/>
    </source>
</evidence>
<dbReference type="InterPro" id="IPR017588">
    <property type="entry name" value="UacT-like"/>
</dbReference>
<feature type="transmembrane region" description="Helical" evidence="9">
    <location>
        <begin position="163"/>
        <end position="184"/>
    </location>
</feature>
<organism evidence="10 11">
    <name type="scientific">Duganella violaceipulchra</name>
    <dbReference type="NCBI Taxonomy" id="2849652"/>
    <lineage>
        <taxon>Bacteria</taxon>
        <taxon>Pseudomonadati</taxon>
        <taxon>Pseudomonadota</taxon>
        <taxon>Betaproteobacteria</taxon>
        <taxon>Burkholderiales</taxon>
        <taxon>Oxalobacteraceae</taxon>
        <taxon>Telluria group</taxon>
        <taxon>Duganella</taxon>
    </lineage>
</organism>
<keyword evidence="4" id="KW-1003">Cell membrane</keyword>
<accession>A0AA41HAL8</accession>
<evidence type="ECO:0000256" key="5">
    <source>
        <dbReference type="ARBA" id="ARBA00022692"/>
    </source>
</evidence>
<protein>
    <submittedName>
        <fullName evidence="10">Purine permease</fullName>
    </submittedName>
</protein>
<comment type="similarity">
    <text evidence="2">Belongs to the nucleobase:cation symporter-2 (NCS2) (TC 2.A.40) family.</text>
</comment>
<evidence type="ECO:0000256" key="2">
    <source>
        <dbReference type="ARBA" id="ARBA00008821"/>
    </source>
</evidence>
<feature type="transmembrane region" description="Helical" evidence="9">
    <location>
        <begin position="406"/>
        <end position="424"/>
    </location>
</feature>
<dbReference type="EMBL" id="JAHTGR010000013">
    <property type="protein sequence ID" value="MBV6323865.1"/>
    <property type="molecule type" value="Genomic_DNA"/>
</dbReference>
<dbReference type="PANTHER" id="PTHR42810">
    <property type="entry name" value="PURINE PERMEASE C1399.01C-RELATED"/>
    <property type="match status" value="1"/>
</dbReference>